<sequence>MAKDNRNIAITAQSSEGLLIRIIDYRSGRELTKFTIPGLYTTNFDQICQTNPDLLLLAGSNTIYLLNTLTRQITREFQVSSDDWFSYRPQPPISFAEDENLLVAMCPEAVNIWEVNSAKLLHQFPLRDVNTEDELGSLDARGSYAVYNIRLRNTMQLVDAKIDKEINKIEVNFPGKSAGSVFIKEVKMTSLDQLVMIPSSRDNLLLYDVSGNLVRELPNSKMTQGLHRLQITDDGKKVVTVDLFKICILDLETGKVERCLRNPIMRFRICPL</sequence>
<reference evidence="1" key="1">
    <citation type="journal article" date="2023" name="G3 (Bethesda)">
        <title>Whole genome assembly and annotation of the endangered Caribbean coral Acropora cervicornis.</title>
        <authorList>
            <person name="Selwyn J.D."/>
            <person name="Vollmer S.V."/>
        </authorList>
    </citation>
    <scope>NUCLEOTIDE SEQUENCE</scope>
    <source>
        <strain evidence="1">K2</strain>
    </source>
</reference>
<organism evidence="1 2">
    <name type="scientific">Acropora cervicornis</name>
    <name type="common">Staghorn coral</name>
    <dbReference type="NCBI Taxonomy" id="6130"/>
    <lineage>
        <taxon>Eukaryota</taxon>
        <taxon>Metazoa</taxon>
        <taxon>Cnidaria</taxon>
        <taxon>Anthozoa</taxon>
        <taxon>Hexacorallia</taxon>
        <taxon>Scleractinia</taxon>
        <taxon>Astrocoeniina</taxon>
        <taxon>Acroporidae</taxon>
        <taxon>Acropora</taxon>
    </lineage>
</organism>
<dbReference type="SUPFAM" id="SSF50969">
    <property type="entry name" value="YVTN repeat-like/Quinoprotein amine dehydrogenase"/>
    <property type="match status" value="1"/>
</dbReference>
<evidence type="ECO:0000313" key="2">
    <source>
        <dbReference type="Proteomes" id="UP001249851"/>
    </source>
</evidence>
<dbReference type="EMBL" id="JARQWQ010000085">
    <property type="protein sequence ID" value="KAK2552621.1"/>
    <property type="molecule type" value="Genomic_DNA"/>
</dbReference>
<evidence type="ECO:0000313" key="1">
    <source>
        <dbReference type="EMBL" id="KAK2552621.1"/>
    </source>
</evidence>
<dbReference type="Gene3D" id="2.130.10.10">
    <property type="entry name" value="YVTN repeat-like/Quinoprotein amine dehydrogenase"/>
    <property type="match status" value="1"/>
</dbReference>
<gene>
    <name evidence="1" type="ORF">P5673_026283</name>
</gene>
<dbReference type="InterPro" id="IPR011044">
    <property type="entry name" value="Quino_amine_DH_bsu"/>
</dbReference>
<accession>A0AAD9Q1G9</accession>
<dbReference type="Proteomes" id="UP001249851">
    <property type="component" value="Unassembled WGS sequence"/>
</dbReference>
<comment type="caution">
    <text evidence="1">The sequence shown here is derived from an EMBL/GenBank/DDBJ whole genome shotgun (WGS) entry which is preliminary data.</text>
</comment>
<dbReference type="AlphaFoldDB" id="A0AAD9Q1G9"/>
<dbReference type="InterPro" id="IPR015943">
    <property type="entry name" value="WD40/YVTN_repeat-like_dom_sf"/>
</dbReference>
<name>A0AAD9Q1G9_ACRCE</name>
<protein>
    <submittedName>
        <fullName evidence="1">Uncharacterized protein</fullName>
    </submittedName>
</protein>
<proteinExistence type="predicted"/>
<reference evidence="1" key="2">
    <citation type="journal article" date="2023" name="Science">
        <title>Genomic signatures of disease resistance in endangered staghorn corals.</title>
        <authorList>
            <person name="Vollmer S.V."/>
            <person name="Selwyn J.D."/>
            <person name="Despard B.A."/>
            <person name="Roesel C.L."/>
        </authorList>
    </citation>
    <scope>NUCLEOTIDE SEQUENCE</scope>
    <source>
        <strain evidence="1">K2</strain>
    </source>
</reference>
<keyword evidence="2" id="KW-1185">Reference proteome</keyword>